<dbReference type="EC" id="3.4.21.89" evidence="4 7"/>
<dbReference type="Gene3D" id="2.10.109.10">
    <property type="entry name" value="Umud Fragment, subunit A"/>
    <property type="match status" value="1"/>
</dbReference>
<evidence type="ECO:0000313" key="10">
    <source>
        <dbReference type="EMBL" id="QPC81747.1"/>
    </source>
</evidence>
<dbReference type="EMBL" id="CP062983">
    <property type="protein sequence ID" value="QPC81747.1"/>
    <property type="molecule type" value="Genomic_DNA"/>
</dbReference>
<evidence type="ECO:0000256" key="3">
    <source>
        <dbReference type="ARBA" id="ARBA00009370"/>
    </source>
</evidence>
<dbReference type="InterPro" id="IPR019757">
    <property type="entry name" value="Pept_S26A_signal_pept_1_Lys-AS"/>
</dbReference>
<dbReference type="GO" id="GO:0004252">
    <property type="term" value="F:serine-type endopeptidase activity"/>
    <property type="evidence" value="ECO:0007669"/>
    <property type="project" value="InterPro"/>
</dbReference>
<dbReference type="InterPro" id="IPR019533">
    <property type="entry name" value="Peptidase_S26"/>
</dbReference>
<keyword evidence="7" id="KW-1133">Transmembrane helix</keyword>
<dbReference type="InterPro" id="IPR000223">
    <property type="entry name" value="Pept_S26A_signal_pept_1"/>
</dbReference>
<gene>
    <name evidence="10" type="primary">lepB</name>
    <name evidence="10" type="ORF">G4Y79_18950</name>
</gene>
<accession>A0A7S8IDP0</accession>
<feature type="region of interest" description="Disordered" evidence="8">
    <location>
        <begin position="1"/>
        <end position="106"/>
    </location>
</feature>
<dbReference type="InterPro" id="IPR019758">
    <property type="entry name" value="Pept_S26A_signal_pept_1_CS"/>
</dbReference>
<organism evidence="10 11">
    <name type="scientific">Phototrophicus methaneseepsis</name>
    <dbReference type="NCBI Taxonomy" id="2710758"/>
    <lineage>
        <taxon>Bacteria</taxon>
        <taxon>Bacillati</taxon>
        <taxon>Chloroflexota</taxon>
        <taxon>Candidatus Thermofontia</taxon>
        <taxon>Phototrophicales</taxon>
        <taxon>Phototrophicaceae</taxon>
        <taxon>Phototrophicus</taxon>
    </lineage>
</organism>
<comment type="similarity">
    <text evidence="3 7">Belongs to the peptidase S26 family.</text>
</comment>
<dbReference type="AlphaFoldDB" id="A0A7S8IDP0"/>
<evidence type="ECO:0000256" key="7">
    <source>
        <dbReference type="RuleBase" id="RU362042"/>
    </source>
</evidence>
<dbReference type="NCBIfam" id="TIGR02227">
    <property type="entry name" value="sigpep_I_bact"/>
    <property type="match status" value="1"/>
</dbReference>
<evidence type="ECO:0000256" key="4">
    <source>
        <dbReference type="ARBA" id="ARBA00013208"/>
    </source>
</evidence>
<dbReference type="GO" id="GO:0009003">
    <property type="term" value="F:signal peptidase activity"/>
    <property type="evidence" value="ECO:0007669"/>
    <property type="project" value="UniProtKB-EC"/>
</dbReference>
<evidence type="ECO:0000256" key="5">
    <source>
        <dbReference type="ARBA" id="ARBA00022801"/>
    </source>
</evidence>
<dbReference type="KEGG" id="pmet:G4Y79_18950"/>
<keyword evidence="11" id="KW-1185">Reference proteome</keyword>
<evidence type="ECO:0000259" key="9">
    <source>
        <dbReference type="Pfam" id="PF10502"/>
    </source>
</evidence>
<feature type="active site" evidence="6">
    <location>
        <position position="143"/>
    </location>
</feature>
<evidence type="ECO:0000256" key="8">
    <source>
        <dbReference type="SAM" id="MobiDB-lite"/>
    </source>
</evidence>
<feature type="active site" evidence="6">
    <location>
        <position position="188"/>
    </location>
</feature>
<feature type="compositionally biased region" description="Polar residues" evidence="8">
    <location>
        <begin position="90"/>
        <end position="99"/>
    </location>
</feature>
<keyword evidence="7" id="KW-0645">Protease</keyword>
<keyword evidence="7" id="KW-0812">Transmembrane</keyword>
<keyword evidence="7" id="KW-0472">Membrane</keyword>
<dbReference type="PROSITE" id="PS00761">
    <property type="entry name" value="SPASE_I_3"/>
    <property type="match status" value="1"/>
</dbReference>
<dbReference type="CDD" id="cd06530">
    <property type="entry name" value="S26_SPase_I"/>
    <property type="match status" value="1"/>
</dbReference>
<dbReference type="Proteomes" id="UP000594468">
    <property type="component" value="Chromosome"/>
</dbReference>
<dbReference type="GO" id="GO:0006465">
    <property type="term" value="P:signal peptide processing"/>
    <property type="evidence" value="ECO:0007669"/>
    <property type="project" value="InterPro"/>
</dbReference>
<evidence type="ECO:0000256" key="6">
    <source>
        <dbReference type="PIRSR" id="PIRSR600223-1"/>
    </source>
</evidence>
<feature type="transmembrane region" description="Helical" evidence="7">
    <location>
        <begin position="112"/>
        <end position="134"/>
    </location>
</feature>
<dbReference type="Pfam" id="PF10502">
    <property type="entry name" value="Peptidase_S26"/>
    <property type="match status" value="1"/>
</dbReference>
<dbReference type="PANTHER" id="PTHR43390:SF1">
    <property type="entry name" value="CHLOROPLAST PROCESSING PEPTIDASE"/>
    <property type="match status" value="1"/>
</dbReference>
<protein>
    <recommendedName>
        <fullName evidence="4 7">Signal peptidase I</fullName>
        <ecNumber evidence="4 7">3.4.21.89</ecNumber>
    </recommendedName>
</protein>
<dbReference type="PRINTS" id="PR00727">
    <property type="entry name" value="LEADERPTASE"/>
</dbReference>
<evidence type="ECO:0000313" key="11">
    <source>
        <dbReference type="Proteomes" id="UP000594468"/>
    </source>
</evidence>
<dbReference type="SUPFAM" id="SSF51306">
    <property type="entry name" value="LexA/Signal peptidase"/>
    <property type="match status" value="1"/>
</dbReference>
<dbReference type="PROSITE" id="PS00760">
    <property type="entry name" value="SPASE_I_2"/>
    <property type="match status" value="1"/>
</dbReference>
<comment type="catalytic activity">
    <reaction evidence="1 7">
        <text>Cleavage of hydrophobic, N-terminal signal or leader sequences from secreted and periplasmic proteins.</text>
        <dbReference type="EC" id="3.4.21.89"/>
    </reaction>
</comment>
<dbReference type="GO" id="GO:0005886">
    <property type="term" value="C:plasma membrane"/>
    <property type="evidence" value="ECO:0007669"/>
    <property type="project" value="UniProtKB-SubCell"/>
</dbReference>
<comment type="subcellular location">
    <subcellularLocation>
        <location evidence="2">Cell membrane</location>
        <topology evidence="2">Single-pass type II membrane protein</topology>
    </subcellularLocation>
    <subcellularLocation>
        <location evidence="7">Membrane</location>
        <topology evidence="7">Single-pass type II membrane protein</topology>
    </subcellularLocation>
</comment>
<keyword evidence="5 7" id="KW-0378">Hydrolase</keyword>
<dbReference type="InterPro" id="IPR036286">
    <property type="entry name" value="LexA/Signal_pep-like_sf"/>
</dbReference>
<name>A0A7S8IDP0_9CHLR</name>
<evidence type="ECO:0000256" key="2">
    <source>
        <dbReference type="ARBA" id="ARBA00004401"/>
    </source>
</evidence>
<sequence>MDFMNDADQQKAANDPENTNRVQRDAPSDADASYGTTDAEDATEQSVTPPVQEAVSARNDVIARDNEALADGEGPVTVIPVPAKPGPSPEASQEASQPSEPRRKPRLHVRGFLGETLRTVIFVIVVTVLFDLAIPRSLVEGRSMVPTFHDGDRLIVSRVHYLFDKPDHNDFIVFNSMSPNEPNTMIIKRVIGVPGDTIELRDQRVYLNGQEIEEDYINEACATYNCPDERVELGEDEYFVMGDNRNHSYDSRDYGAVTLDHIIGRVILRYWPLDALGLLE</sequence>
<evidence type="ECO:0000256" key="1">
    <source>
        <dbReference type="ARBA" id="ARBA00000677"/>
    </source>
</evidence>
<dbReference type="PANTHER" id="PTHR43390">
    <property type="entry name" value="SIGNAL PEPTIDASE I"/>
    <property type="match status" value="1"/>
</dbReference>
<feature type="domain" description="Peptidase S26" evidence="9">
    <location>
        <begin position="119"/>
        <end position="271"/>
    </location>
</feature>
<reference evidence="10 11" key="1">
    <citation type="submission" date="2020-02" db="EMBL/GenBank/DDBJ databases">
        <authorList>
            <person name="Zheng R.K."/>
            <person name="Sun C.M."/>
        </authorList>
    </citation>
    <scope>NUCLEOTIDE SEQUENCE [LARGE SCALE GENOMIC DNA]</scope>
    <source>
        <strain evidence="11">rifampicinis</strain>
    </source>
</reference>
<proteinExistence type="inferred from homology"/>